<sequence>MQIMVSCLLFFLTFSCLAIPIVKRVQTFYQISGNTEQALRQQLNQLGPTVNNEHFDSKTTWHITWTYTWQFDNQLETTCSIKDVSVSVKINTLFPQWIDQYNASPALKTKWNNYLTALQIHEQEHEYNGLKAAQEIEAALLQTSSMPSCEELQTKLETTAITILKQHHIWDQQFDLETNHGKNQGAVFP</sequence>
<dbReference type="EMBL" id="LNYI01000038">
    <property type="protein sequence ID" value="KTD20563.1"/>
    <property type="molecule type" value="Genomic_DNA"/>
</dbReference>
<protein>
    <recommendedName>
        <fullName evidence="3">Secreted Zn-dependent protease</fullName>
    </recommendedName>
</protein>
<evidence type="ECO:0000313" key="1">
    <source>
        <dbReference type="EMBL" id="KTD20563.1"/>
    </source>
</evidence>
<dbReference type="STRING" id="45067.Llan_1816"/>
<accession>A0A0W0VKH0</accession>
<dbReference type="InterPro" id="IPR010321">
    <property type="entry name" value="DUF922"/>
</dbReference>
<dbReference type="PATRIC" id="fig|45067.4.peg.1906"/>
<keyword evidence="2" id="KW-1185">Reference proteome</keyword>
<gene>
    <name evidence="1" type="ORF">Llan_1816</name>
</gene>
<organism evidence="1 2">
    <name type="scientific">Legionella lansingensis</name>
    <dbReference type="NCBI Taxonomy" id="45067"/>
    <lineage>
        <taxon>Bacteria</taxon>
        <taxon>Pseudomonadati</taxon>
        <taxon>Pseudomonadota</taxon>
        <taxon>Gammaproteobacteria</taxon>
        <taxon>Legionellales</taxon>
        <taxon>Legionellaceae</taxon>
        <taxon>Legionella</taxon>
    </lineage>
</organism>
<dbReference type="Proteomes" id="UP000054869">
    <property type="component" value="Unassembled WGS sequence"/>
</dbReference>
<proteinExistence type="predicted"/>
<dbReference type="eggNOG" id="COG5661">
    <property type="taxonomic scope" value="Bacteria"/>
</dbReference>
<dbReference type="OrthoDB" id="532520at2"/>
<comment type="caution">
    <text evidence="1">The sequence shown here is derived from an EMBL/GenBank/DDBJ whole genome shotgun (WGS) entry which is preliminary data.</text>
</comment>
<name>A0A0W0VKH0_9GAMM</name>
<evidence type="ECO:0000313" key="2">
    <source>
        <dbReference type="Proteomes" id="UP000054869"/>
    </source>
</evidence>
<dbReference type="AlphaFoldDB" id="A0A0W0VKH0"/>
<evidence type="ECO:0008006" key="3">
    <source>
        <dbReference type="Google" id="ProtNLM"/>
    </source>
</evidence>
<reference evidence="1 2" key="1">
    <citation type="submission" date="2015-11" db="EMBL/GenBank/DDBJ databases">
        <title>Genomic analysis of 38 Legionella species identifies large and diverse effector repertoires.</title>
        <authorList>
            <person name="Burstein D."/>
            <person name="Amaro F."/>
            <person name="Zusman T."/>
            <person name="Lifshitz Z."/>
            <person name="Cohen O."/>
            <person name="Gilbert J.A."/>
            <person name="Pupko T."/>
            <person name="Shuman H.A."/>
            <person name="Segal G."/>
        </authorList>
    </citation>
    <scope>NUCLEOTIDE SEQUENCE [LARGE SCALE GENOMIC DNA]</scope>
    <source>
        <strain evidence="1 2">ATCC 49751</strain>
    </source>
</reference>
<dbReference type="Pfam" id="PF06037">
    <property type="entry name" value="DUF922"/>
    <property type="match status" value="1"/>
</dbReference>
<dbReference type="RefSeq" id="WP_051546179.1">
    <property type="nucleotide sequence ID" value="NZ_CAAAJD010000019.1"/>
</dbReference>